<evidence type="ECO:0000313" key="3">
    <source>
        <dbReference type="Proteomes" id="UP001202831"/>
    </source>
</evidence>
<gene>
    <name evidence="2" type="ORF">L2725_20310</name>
</gene>
<sequence length="111" mass="12515">MNAILLFILLSLMFVSLYVRFVQTLGAELCKHLEVSQPELWQQVVEQASQLGSEDKWPKAVALQMLLNGRFADQGSTELSRFKSKSTLYRVALALSFGLALVISYCFHLFA</sequence>
<dbReference type="EMBL" id="JAKIKT010000010">
    <property type="protein sequence ID" value="MCL2916089.1"/>
    <property type="molecule type" value="Genomic_DNA"/>
</dbReference>
<accession>A0ABT0NC73</accession>
<protein>
    <submittedName>
        <fullName evidence="2">Uncharacterized protein</fullName>
    </submittedName>
</protein>
<organism evidence="2 3">
    <name type="scientific">Shewanella corallii</name>
    <dbReference type="NCBI Taxonomy" id="560080"/>
    <lineage>
        <taxon>Bacteria</taxon>
        <taxon>Pseudomonadati</taxon>
        <taxon>Pseudomonadota</taxon>
        <taxon>Gammaproteobacteria</taxon>
        <taxon>Alteromonadales</taxon>
        <taxon>Shewanellaceae</taxon>
        <taxon>Shewanella</taxon>
    </lineage>
</organism>
<keyword evidence="3" id="KW-1185">Reference proteome</keyword>
<keyword evidence="1" id="KW-0472">Membrane</keyword>
<name>A0ABT0NC73_9GAMM</name>
<proteinExistence type="predicted"/>
<evidence type="ECO:0000256" key="1">
    <source>
        <dbReference type="SAM" id="Phobius"/>
    </source>
</evidence>
<feature type="transmembrane region" description="Helical" evidence="1">
    <location>
        <begin position="88"/>
        <end position="110"/>
    </location>
</feature>
<evidence type="ECO:0000313" key="2">
    <source>
        <dbReference type="EMBL" id="MCL2916089.1"/>
    </source>
</evidence>
<keyword evidence="1" id="KW-1133">Transmembrane helix</keyword>
<keyword evidence="1" id="KW-0812">Transmembrane</keyword>
<dbReference type="RefSeq" id="WP_249250648.1">
    <property type="nucleotide sequence ID" value="NZ_JAKIKT010000010.1"/>
</dbReference>
<dbReference type="Proteomes" id="UP001202831">
    <property type="component" value="Unassembled WGS sequence"/>
</dbReference>
<reference evidence="2 3" key="1">
    <citation type="submission" date="2022-01" db="EMBL/GenBank/DDBJ databases">
        <title>Whole genome-based taxonomy of the Shewanellaceae.</title>
        <authorList>
            <person name="Martin-Rodriguez A.J."/>
        </authorList>
    </citation>
    <scope>NUCLEOTIDE SEQUENCE [LARGE SCALE GENOMIC DNA]</scope>
    <source>
        <strain evidence="2 3">DSM 21332</strain>
    </source>
</reference>
<comment type="caution">
    <text evidence="2">The sequence shown here is derived from an EMBL/GenBank/DDBJ whole genome shotgun (WGS) entry which is preliminary data.</text>
</comment>